<reference evidence="2 3" key="1">
    <citation type="submission" date="2024-03" db="EMBL/GenBank/DDBJ databases">
        <title>Community enrichment and isolation of bacterial strains for fucoidan degradation.</title>
        <authorList>
            <person name="Sichert A."/>
        </authorList>
    </citation>
    <scope>NUCLEOTIDE SEQUENCE [LARGE SCALE GENOMIC DNA]</scope>
    <source>
        <strain evidence="2 3">AS12</strain>
    </source>
</reference>
<proteinExistence type="predicted"/>
<accession>A0ABU9T0E4</accession>
<dbReference type="PROSITE" id="PS51257">
    <property type="entry name" value="PROKAR_LIPOPROTEIN"/>
    <property type="match status" value="1"/>
</dbReference>
<feature type="chain" id="PRO_5047182077" description="Lipoprotein" evidence="1">
    <location>
        <begin position="21"/>
        <end position="122"/>
    </location>
</feature>
<name>A0ABU9T0E4_9ALTE</name>
<evidence type="ECO:0000313" key="2">
    <source>
        <dbReference type="EMBL" id="MEM5499588.1"/>
    </source>
</evidence>
<keyword evidence="1" id="KW-0732">Signal</keyword>
<organism evidence="2 3">
    <name type="scientific">Paraglaciecola mesophila</name>
    <dbReference type="NCBI Taxonomy" id="197222"/>
    <lineage>
        <taxon>Bacteria</taxon>
        <taxon>Pseudomonadati</taxon>
        <taxon>Pseudomonadota</taxon>
        <taxon>Gammaproteobacteria</taxon>
        <taxon>Alteromonadales</taxon>
        <taxon>Alteromonadaceae</taxon>
        <taxon>Paraglaciecola</taxon>
    </lineage>
</organism>
<dbReference type="RefSeq" id="WP_342882677.1">
    <property type="nucleotide sequence ID" value="NZ_JBBMQS010000015.1"/>
</dbReference>
<dbReference type="Proteomes" id="UP001461163">
    <property type="component" value="Unassembled WGS sequence"/>
</dbReference>
<evidence type="ECO:0000256" key="1">
    <source>
        <dbReference type="SAM" id="SignalP"/>
    </source>
</evidence>
<gene>
    <name evidence="2" type="ORF">WNY77_19410</name>
</gene>
<sequence>MKALLIIPISAFVLSGCASAVRRHELAAEHLNKAVDCEEAHGHIASLESHKTTASEKLVNGVASVLPTSILLNVILGEFTSRAAIATGAFDSKVEDKISDIRDGCRLKIESDESAEVMLVKQ</sequence>
<keyword evidence="3" id="KW-1185">Reference proteome</keyword>
<comment type="caution">
    <text evidence="2">The sequence shown here is derived from an EMBL/GenBank/DDBJ whole genome shotgun (WGS) entry which is preliminary data.</text>
</comment>
<evidence type="ECO:0000313" key="3">
    <source>
        <dbReference type="Proteomes" id="UP001461163"/>
    </source>
</evidence>
<feature type="signal peptide" evidence="1">
    <location>
        <begin position="1"/>
        <end position="20"/>
    </location>
</feature>
<dbReference type="EMBL" id="JBBMQS010000015">
    <property type="protein sequence ID" value="MEM5499588.1"/>
    <property type="molecule type" value="Genomic_DNA"/>
</dbReference>
<protein>
    <recommendedName>
        <fullName evidence="4">Lipoprotein</fullName>
    </recommendedName>
</protein>
<evidence type="ECO:0008006" key="4">
    <source>
        <dbReference type="Google" id="ProtNLM"/>
    </source>
</evidence>